<keyword evidence="1" id="KW-1133">Transmembrane helix</keyword>
<keyword evidence="3" id="KW-1185">Reference proteome</keyword>
<protein>
    <submittedName>
        <fullName evidence="2">Uncharacterized protein</fullName>
    </submittedName>
</protein>
<evidence type="ECO:0000313" key="3">
    <source>
        <dbReference type="Proteomes" id="UP000320338"/>
    </source>
</evidence>
<dbReference type="Proteomes" id="UP000320338">
    <property type="component" value="Unassembled WGS sequence"/>
</dbReference>
<dbReference type="RefSeq" id="WP_141276952.1">
    <property type="nucleotide sequence ID" value="NZ_BAAARZ010000037.1"/>
</dbReference>
<dbReference type="AlphaFoldDB" id="A0A4Y3WKG5"/>
<proteinExistence type="predicted"/>
<dbReference type="EMBL" id="BJNG01000005">
    <property type="protein sequence ID" value="GEC18409.1"/>
    <property type="molecule type" value="Genomic_DNA"/>
</dbReference>
<reference evidence="2 3" key="1">
    <citation type="submission" date="2019-06" db="EMBL/GenBank/DDBJ databases">
        <title>Whole genome shotgun sequence of Pseudonocardia hydrocarbonoxydans NBRC 14498.</title>
        <authorList>
            <person name="Hosoyama A."/>
            <person name="Uohara A."/>
            <person name="Ohji S."/>
            <person name="Ichikawa N."/>
        </authorList>
    </citation>
    <scope>NUCLEOTIDE SEQUENCE [LARGE SCALE GENOMIC DNA]</scope>
    <source>
        <strain evidence="2 3">NBRC 14498</strain>
    </source>
</reference>
<organism evidence="2 3">
    <name type="scientific">Pseudonocardia hydrocarbonoxydans</name>
    <dbReference type="NCBI Taxonomy" id="76726"/>
    <lineage>
        <taxon>Bacteria</taxon>
        <taxon>Bacillati</taxon>
        <taxon>Actinomycetota</taxon>
        <taxon>Actinomycetes</taxon>
        <taxon>Pseudonocardiales</taxon>
        <taxon>Pseudonocardiaceae</taxon>
        <taxon>Pseudonocardia</taxon>
    </lineage>
</organism>
<keyword evidence="1" id="KW-0472">Membrane</keyword>
<evidence type="ECO:0000256" key="1">
    <source>
        <dbReference type="SAM" id="Phobius"/>
    </source>
</evidence>
<comment type="caution">
    <text evidence="2">The sequence shown here is derived from an EMBL/GenBank/DDBJ whole genome shotgun (WGS) entry which is preliminary data.</text>
</comment>
<name>A0A4Y3WKG5_9PSEU</name>
<feature type="transmembrane region" description="Helical" evidence="1">
    <location>
        <begin position="6"/>
        <end position="28"/>
    </location>
</feature>
<accession>A0A4Y3WKG5</accession>
<gene>
    <name evidence="2" type="ORF">PHY01_06920</name>
</gene>
<evidence type="ECO:0000313" key="2">
    <source>
        <dbReference type="EMBL" id="GEC18409.1"/>
    </source>
</evidence>
<keyword evidence="1" id="KW-0812">Transmembrane</keyword>
<sequence length="75" mass="7992">MPLVAWTTVVVAGLIVAVTAVGLLRVLLHLWHVHDTLGSVLVAVRAVADRTRTVPVVVPSVNAHLAPVRAWTETV</sequence>